<dbReference type="SUPFAM" id="SSF63829">
    <property type="entry name" value="Calcium-dependent phosphotriesterase"/>
    <property type="match status" value="3"/>
</dbReference>
<dbReference type="InterPro" id="IPR015943">
    <property type="entry name" value="WD40/YVTN_repeat-like_dom_sf"/>
</dbReference>
<dbReference type="InterPro" id="IPR036890">
    <property type="entry name" value="HATPase_C_sf"/>
</dbReference>
<comment type="caution">
    <text evidence="5">The sequence shown here is derived from an EMBL/GenBank/DDBJ whole genome shotgun (WGS) entry which is preliminary data.</text>
</comment>
<dbReference type="Pfam" id="PF00512">
    <property type="entry name" value="HisKA"/>
    <property type="match status" value="1"/>
</dbReference>
<evidence type="ECO:0000313" key="6">
    <source>
        <dbReference type="Proteomes" id="UP000718451"/>
    </source>
</evidence>
<dbReference type="CDD" id="cd00082">
    <property type="entry name" value="HisKA"/>
    <property type="match status" value="1"/>
</dbReference>
<dbReference type="Gene3D" id="1.10.287.130">
    <property type="match status" value="1"/>
</dbReference>
<sequence>MSQSSATQLLEDRNGFLWVGTPNGLNRYDGTSFKIFEKTLDGKIGLTDGYVEKLYEDAEGNLYIGTNQGLNLYQSDLNVVTPYPFVAESQFLQGKYFGAIARQDDYLWLGTDSEGVYRYNIKTGETKQVIFDEIVKGGPSNHYIVEVFPVLQDKLLIITQASIYLISNDLQVITQIDGLQNLSYAIEADDSGFLLGSHDGELIQLSVLDDYSFKTERKEISKGVKIASVAEDADQNIWMGTENDGLYILSPDWNNLNHYKSSVSKPNSISGNSIWVVYRAKNGVMWMGPYKNGLSFYDTEYRKFRHLQKDPFGSNSLSNNIVNCFKEDSKGNLWIGTDGGGLNYWDREANTYEHYSLSNGKLHSDVVLTLFEDDQKRLWVGSWANGVAIFDPKTKKFETWTKENSFLGSNNVIDIHQDRKGRMWFVTLFGGVHVYHPKTEKYRHVSLRSEKDGSEAATIARLLEDEQGQIWVGTQTKGLFKVVEENNRFTPVHYHSMHEKRTISNDFVNTLFQDNEGHIWVGTQAGLNRYQPLTDRFVAITKAEGLKDDAIRGIIQDKSGFLWLSTGNGITRFDYKNEAFVDYDVNDGLQGNEFNAASSILTSTGELAFGGSGGFNIFTPEEVKRRQTKPNIFISKLKIFNKEVLPGDELKVLTNDISQTDSMTLAYNLDVLNFEFHALTYRHPERVSFAYFLENFETEWNYVGDDKHATYTNLSPGEYILRIKSTNSDGVWVDNERTLHLTITPPFWQTWWFRSLLIGMVLFSAFKIHQSRVTKMERYQVRLETEIAARTKELRLQKKKLLKAADTLTTRNEEIQRFAFAVSHDLKSPLNSIKGIASLIPMELDIEDKPELKDYIKYIDETCDTMTNLITDISEIARLGKIENRMEVLDTNEVLDLASNLVMGRLLENNTSLIVDAELPEIFGDHNRILQVFENLIDNAIKFMGDQKLPVVKVEAKRRAHYNEFAIIDNGSGMDKRALDKLFTPFERFDGSVEGSGLGLYMVQKIIESHGGDIWATSEGKGKGSTFVVQLPITIDKKELKSSIQTQATKS</sequence>
<dbReference type="Gene3D" id="3.30.565.10">
    <property type="entry name" value="Histidine kinase-like ATPase, C-terminal domain"/>
    <property type="match status" value="1"/>
</dbReference>
<keyword evidence="6" id="KW-1185">Reference proteome</keyword>
<dbReference type="InterPro" id="IPR003594">
    <property type="entry name" value="HATPase_dom"/>
</dbReference>
<dbReference type="InterPro" id="IPR003661">
    <property type="entry name" value="HisK_dim/P_dom"/>
</dbReference>
<dbReference type="PANTHER" id="PTHR43547:SF2">
    <property type="entry name" value="HYBRID SIGNAL TRANSDUCTION HISTIDINE KINASE C"/>
    <property type="match status" value="1"/>
</dbReference>
<dbReference type="Gene3D" id="2.60.40.10">
    <property type="entry name" value="Immunoglobulins"/>
    <property type="match status" value="1"/>
</dbReference>
<dbReference type="EC" id="2.7.13.3" evidence="2"/>
<dbReference type="PANTHER" id="PTHR43547">
    <property type="entry name" value="TWO-COMPONENT HISTIDINE KINASE"/>
    <property type="match status" value="1"/>
</dbReference>
<dbReference type="InterPro" id="IPR011110">
    <property type="entry name" value="Reg_prop"/>
</dbReference>
<name>A0ABX1GTK0_9FLAO</name>
<evidence type="ECO:0000313" key="5">
    <source>
        <dbReference type="EMBL" id="NKI32335.1"/>
    </source>
</evidence>
<dbReference type="PROSITE" id="PS50109">
    <property type="entry name" value="HIS_KIN"/>
    <property type="match status" value="1"/>
</dbReference>
<dbReference type="CDD" id="cd00075">
    <property type="entry name" value="HATPase"/>
    <property type="match status" value="1"/>
</dbReference>
<proteinExistence type="predicted"/>
<dbReference type="InterPro" id="IPR013783">
    <property type="entry name" value="Ig-like_fold"/>
</dbReference>
<comment type="catalytic activity">
    <reaction evidence="1">
        <text>ATP + protein L-histidine = ADP + protein N-phospho-L-histidine.</text>
        <dbReference type="EC" id="2.7.13.3"/>
    </reaction>
</comment>
<keyword evidence="5" id="KW-0418">Kinase</keyword>
<keyword evidence="5" id="KW-0808">Transferase</keyword>
<dbReference type="SMART" id="SM00387">
    <property type="entry name" value="HATPase_c"/>
    <property type="match status" value="1"/>
</dbReference>
<evidence type="ECO:0000256" key="3">
    <source>
        <dbReference type="ARBA" id="ARBA00022553"/>
    </source>
</evidence>
<dbReference type="SMART" id="SM00388">
    <property type="entry name" value="HisKA"/>
    <property type="match status" value="1"/>
</dbReference>
<dbReference type="Pfam" id="PF07494">
    <property type="entry name" value="Reg_prop"/>
    <property type="match status" value="6"/>
</dbReference>
<dbReference type="InterPro" id="IPR036097">
    <property type="entry name" value="HisK_dim/P_sf"/>
</dbReference>
<evidence type="ECO:0000259" key="4">
    <source>
        <dbReference type="PROSITE" id="PS50109"/>
    </source>
</evidence>
<dbReference type="Proteomes" id="UP000718451">
    <property type="component" value="Unassembled WGS sequence"/>
</dbReference>
<dbReference type="GO" id="GO:0016301">
    <property type="term" value="F:kinase activity"/>
    <property type="evidence" value="ECO:0007669"/>
    <property type="project" value="UniProtKB-KW"/>
</dbReference>
<accession>A0ABX1GTK0</accession>
<dbReference type="EMBL" id="JAAWWL010000002">
    <property type="protein sequence ID" value="NKI32335.1"/>
    <property type="molecule type" value="Genomic_DNA"/>
</dbReference>
<keyword evidence="3" id="KW-0597">Phosphoprotein</keyword>
<dbReference type="Gene3D" id="2.130.10.10">
    <property type="entry name" value="YVTN repeat-like/Quinoprotein amine dehydrogenase"/>
    <property type="match status" value="2"/>
</dbReference>
<dbReference type="SUPFAM" id="SSF47384">
    <property type="entry name" value="Homodimeric domain of signal transducing histidine kinase"/>
    <property type="match status" value="1"/>
</dbReference>
<evidence type="ECO:0000256" key="1">
    <source>
        <dbReference type="ARBA" id="ARBA00000085"/>
    </source>
</evidence>
<gene>
    <name evidence="5" type="ORF">HCU67_10305</name>
</gene>
<organism evidence="5 6">
    <name type="scientific">Croceivirga thetidis</name>
    <dbReference type="NCBI Taxonomy" id="2721623"/>
    <lineage>
        <taxon>Bacteria</taxon>
        <taxon>Pseudomonadati</taxon>
        <taxon>Bacteroidota</taxon>
        <taxon>Flavobacteriia</taxon>
        <taxon>Flavobacteriales</taxon>
        <taxon>Flavobacteriaceae</taxon>
        <taxon>Croceivirga</taxon>
    </lineage>
</organism>
<dbReference type="InterPro" id="IPR005467">
    <property type="entry name" value="His_kinase_dom"/>
</dbReference>
<dbReference type="PRINTS" id="PR00344">
    <property type="entry name" value="BCTRLSENSOR"/>
</dbReference>
<dbReference type="SUPFAM" id="SSF55874">
    <property type="entry name" value="ATPase domain of HSP90 chaperone/DNA topoisomerase II/histidine kinase"/>
    <property type="match status" value="1"/>
</dbReference>
<reference evidence="5 6" key="1">
    <citation type="submission" date="2020-04" db="EMBL/GenBank/DDBJ databases">
        <authorList>
            <person name="Yoon J."/>
        </authorList>
    </citation>
    <scope>NUCLEOTIDE SEQUENCE [LARGE SCALE GENOMIC DNA]</scope>
    <source>
        <strain evidence="5 6">DJ-13</strain>
    </source>
</reference>
<protein>
    <recommendedName>
        <fullName evidence="2">histidine kinase</fullName>
        <ecNumber evidence="2">2.7.13.3</ecNumber>
    </recommendedName>
</protein>
<dbReference type="InterPro" id="IPR004358">
    <property type="entry name" value="Sig_transdc_His_kin-like_C"/>
</dbReference>
<evidence type="ECO:0000256" key="2">
    <source>
        <dbReference type="ARBA" id="ARBA00012438"/>
    </source>
</evidence>
<dbReference type="InterPro" id="IPR011123">
    <property type="entry name" value="Y_Y_Y"/>
</dbReference>
<dbReference type="Pfam" id="PF02518">
    <property type="entry name" value="HATPase_c"/>
    <property type="match status" value="1"/>
</dbReference>
<feature type="domain" description="Histidine kinase" evidence="4">
    <location>
        <begin position="821"/>
        <end position="1035"/>
    </location>
</feature>
<dbReference type="Pfam" id="PF07495">
    <property type="entry name" value="Y_Y_Y"/>
    <property type="match status" value="1"/>
</dbReference>